<protein>
    <submittedName>
        <fullName evidence="1">Uncharacterized protein</fullName>
    </submittedName>
</protein>
<proteinExistence type="predicted"/>
<dbReference type="EMBL" id="HBUF01157972">
    <property type="protein sequence ID" value="CAG6649502.1"/>
    <property type="molecule type" value="Transcribed_RNA"/>
</dbReference>
<dbReference type="AlphaFoldDB" id="A0A8D8W992"/>
<reference evidence="1" key="1">
    <citation type="submission" date="2021-05" db="EMBL/GenBank/DDBJ databases">
        <authorList>
            <person name="Alioto T."/>
            <person name="Alioto T."/>
            <person name="Gomez Garrido J."/>
        </authorList>
    </citation>
    <scope>NUCLEOTIDE SEQUENCE</scope>
</reference>
<accession>A0A8D8W992</accession>
<evidence type="ECO:0000313" key="1">
    <source>
        <dbReference type="EMBL" id="CAG6649504.1"/>
    </source>
</evidence>
<name>A0A8D8W992_9HEMI</name>
<organism evidence="1">
    <name type="scientific">Cacopsylla melanoneura</name>
    <dbReference type="NCBI Taxonomy" id="428564"/>
    <lineage>
        <taxon>Eukaryota</taxon>
        <taxon>Metazoa</taxon>
        <taxon>Ecdysozoa</taxon>
        <taxon>Arthropoda</taxon>
        <taxon>Hexapoda</taxon>
        <taxon>Insecta</taxon>
        <taxon>Pterygota</taxon>
        <taxon>Neoptera</taxon>
        <taxon>Paraneoptera</taxon>
        <taxon>Hemiptera</taxon>
        <taxon>Sternorrhyncha</taxon>
        <taxon>Psylloidea</taxon>
        <taxon>Psyllidae</taxon>
        <taxon>Psyllinae</taxon>
        <taxon>Cacopsylla</taxon>
    </lineage>
</organism>
<sequence length="105" mass="12450">MRLHRLQRVYMVSHFGNHLGFQETNKIHQSGDGTDGSNEIFQIFEPNFKFGQQEANETFLQAILVCKRISSIWIWEGTWSKPKRAGTKRSWTTWAWSEWSWTTRS</sequence>
<dbReference type="EMBL" id="HBUF01157973">
    <property type="protein sequence ID" value="CAG6649504.1"/>
    <property type="molecule type" value="Transcribed_RNA"/>
</dbReference>